<protein>
    <recommendedName>
        <fullName evidence="4">Type 4 fimbrial biogenesis protein PilX N-terminal domain-containing protein</fullName>
    </recommendedName>
</protein>
<sequence length="298" mass="31345">MQKGQALLNQKGQALLIVLLSMSVILTIVLSILSRSVTDIAVTTREEEALRAFSAAEAGVEQALLEGGFQVLTGDFEENSSSFRAEVSGFAEGTSEFAYPIEIASGDTATVWFVAHDDNGSLICDATHPCYTGTQMTVCWGNVGTPADSVTTPALEVSVLYAATPGDYSTVRVARQTFDANTLRRASNSFSAANLGCTAEAQSYAFGATVDFAGLGIPAVSFGTQNGLQMAKLRMLYNTGVSHLLGVDAGNILPAQGAKIDSVGNAGESTRRVEVYKLFADLPPIFDSVLFTPSSISK</sequence>
<evidence type="ECO:0000256" key="1">
    <source>
        <dbReference type="SAM" id="Phobius"/>
    </source>
</evidence>
<organism evidence="2 3">
    <name type="scientific">Candidatus Woesebacteria bacterium GW2011_GWB1_44_11b</name>
    <dbReference type="NCBI Taxonomy" id="1618580"/>
    <lineage>
        <taxon>Bacteria</taxon>
        <taxon>Candidatus Woeseibacteriota</taxon>
    </lineage>
</organism>
<keyword evidence="1" id="KW-1133">Transmembrane helix</keyword>
<proteinExistence type="predicted"/>
<evidence type="ECO:0000313" key="3">
    <source>
        <dbReference type="Proteomes" id="UP000034192"/>
    </source>
</evidence>
<dbReference type="Proteomes" id="UP000034192">
    <property type="component" value="Unassembled WGS sequence"/>
</dbReference>
<dbReference type="EMBL" id="LCHL01000007">
    <property type="protein sequence ID" value="KKT33850.1"/>
    <property type="molecule type" value="Genomic_DNA"/>
</dbReference>
<dbReference type="AlphaFoldDB" id="A0A0G1GH14"/>
<reference evidence="2 3" key="1">
    <citation type="journal article" date="2015" name="Nature">
        <title>rRNA introns, odd ribosomes, and small enigmatic genomes across a large radiation of phyla.</title>
        <authorList>
            <person name="Brown C.T."/>
            <person name="Hug L.A."/>
            <person name="Thomas B.C."/>
            <person name="Sharon I."/>
            <person name="Castelle C.J."/>
            <person name="Singh A."/>
            <person name="Wilkins M.J."/>
            <person name="Williams K.H."/>
            <person name="Banfield J.F."/>
        </authorList>
    </citation>
    <scope>NUCLEOTIDE SEQUENCE [LARGE SCALE GENOMIC DNA]</scope>
</reference>
<evidence type="ECO:0008006" key="4">
    <source>
        <dbReference type="Google" id="ProtNLM"/>
    </source>
</evidence>
<name>A0A0G1GH14_9BACT</name>
<keyword evidence="1" id="KW-0472">Membrane</keyword>
<feature type="transmembrane region" description="Helical" evidence="1">
    <location>
        <begin position="12"/>
        <end position="33"/>
    </location>
</feature>
<gene>
    <name evidence="2" type="ORF">UW21_C0007G0012</name>
</gene>
<evidence type="ECO:0000313" key="2">
    <source>
        <dbReference type="EMBL" id="KKT33850.1"/>
    </source>
</evidence>
<keyword evidence="1" id="KW-0812">Transmembrane</keyword>
<accession>A0A0G1GH14</accession>
<comment type="caution">
    <text evidence="2">The sequence shown here is derived from an EMBL/GenBank/DDBJ whole genome shotgun (WGS) entry which is preliminary data.</text>
</comment>